<evidence type="ECO:0000256" key="9">
    <source>
        <dbReference type="ARBA" id="ARBA00023277"/>
    </source>
</evidence>
<dbReference type="PRINTS" id="PR00990">
    <property type="entry name" value="RIBOKINASE"/>
</dbReference>
<comment type="function">
    <text evidence="10">Catalyzes the ATP-dependent phosphorylation of 2-deoxy-D-ribose to 2-deoxy-D-ribose 5-phosphate (dRib-5P), allowing the use of deoxyribose as the sole carbon source.</text>
</comment>
<gene>
    <name evidence="13" type="primary">rbsK</name>
    <name evidence="10" type="synonym">deoK</name>
    <name evidence="13" type="ORF">KB449_02555</name>
</gene>
<comment type="pathway">
    <text evidence="11">Carbohydrate metabolism; D-tagatose 6-phosphate degradation; D-glyceraldehyde 3-phosphate and glycerone phosphate from D-tagatose 6-phosphate: step 1/2.</text>
</comment>
<keyword evidence="14" id="KW-1185">Reference proteome</keyword>
<feature type="binding site" evidence="10">
    <location>
        <position position="183"/>
    </location>
    <ligand>
        <name>ATP</name>
        <dbReference type="ChEBI" id="CHEBI:30616"/>
    </ligand>
</feature>
<feature type="site" description="Important for substrate specificity" evidence="10">
    <location>
        <position position="10"/>
    </location>
</feature>
<reference evidence="13" key="1">
    <citation type="submission" date="2023-04" db="EMBL/GenBank/DDBJ databases">
        <title>Comparative genomic analysis of Cohnella hashimotonis sp. nov., isolated from the International Space Station.</title>
        <authorList>
            <person name="Venkateswaran K."/>
            <person name="Simpson A."/>
        </authorList>
    </citation>
    <scope>NUCLEOTIDE SEQUENCE</scope>
    <source>
        <strain evidence="13">F6_2S_P_1</strain>
    </source>
</reference>
<dbReference type="InterPro" id="IPR029056">
    <property type="entry name" value="Ribokinase-like"/>
</dbReference>
<evidence type="ECO:0000256" key="7">
    <source>
        <dbReference type="ARBA" id="ARBA00022842"/>
    </source>
</evidence>
<keyword evidence="2 10" id="KW-0808">Transferase</keyword>
<comment type="similarity">
    <text evidence="11">Belongs to the carbohydrate kinase PfkB family. LacC subfamily.</text>
</comment>
<dbReference type="EMBL" id="JAGRPV010000001">
    <property type="protein sequence ID" value="MDI4643818.1"/>
    <property type="molecule type" value="Genomic_DNA"/>
</dbReference>
<sequence length="319" mass="33844">MTIVVAGSVMMDIVLSTERYPERGETVFGSGLRFSPGGKGANQATTVAKLGMETCFIGCVGEDAFGHALIDRLRGNGVLTACTRKTSETRSGTAQITIDASGENTIIVHRGANDSLSVEDIDACGEYMGRCKILLVQMEVPAAVTIHAMRAAKRHGATVILDPAPAGGIDLAALPYADIIVPNQQETKILTQIDVRSVDTAVEAALYLHRQFGIAKSIVKMGRRGSLVYQDGAHEHIPAVPVEAVDTVGAGDTFAGALAYALAKGRRLADAARFATIVSALKVTRHGSQDGIPDMGEVEAFCRARGLDWRWGLILRKPC</sequence>
<feature type="binding site" evidence="10">
    <location>
        <position position="246"/>
    </location>
    <ligand>
        <name>K(+)</name>
        <dbReference type="ChEBI" id="CHEBI:29103"/>
    </ligand>
</feature>
<evidence type="ECO:0000313" key="13">
    <source>
        <dbReference type="EMBL" id="MDI4643818.1"/>
    </source>
</evidence>
<evidence type="ECO:0000256" key="10">
    <source>
        <dbReference type="HAMAP-Rule" id="MF_01987"/>
    </source>
</evidence>
<evidence type="ECO:0000256" key="6">
    <source>
        <dbReference type="ARBA" id="ARBA00022840"/>
    </source>
</evidence>
<evidence type="ECO:0000256" key="11">
    <source>
        <dbReference type="PIRNR" id="PIRNR000535"/>
    </source>
</evidence>
<evidence type="ECO:0000259" key="12">
    <source>
        <dbReference type="Pfam" id="PF00294"/>
    </source>
</evidence>
<evidence type="ECO:0000256" key="3">
    <source>
        <dbReference type="ARBA" id="ARBA00022723"/>
    </source>
</evidence>
<feature type="binding site" evidence="10">
    <location>
        <position position="248"/>
    </location>
    <ligand>
        <name>K(+)</name>
        <dbReference type="ChEBI" id="CHEBI:29103"/>
    </ligand>
</feature>
<feature type="binding site" evidence="10">
    <location>
        <position position="287"/>
    </location>
    <ligand>
        <name>K(+)</name>
        <dbReference type="ChEBI" id="CHEBI:29103"/>
    </ligand>
</feature>
<feature type="binding site" evidence="10">
    <location>
        <position position="139"/>
    </location>
    <ligand>
        <name>substrate</name>
    </ligand>
</feature>
<proteinExistence type="inferred from homology"/>
<evidence type="ECO:0000256" key="5">
    <source>
        <dbReference type="ARBA" id="ARBA00022777"/>
    </source>
</evidence>
<dbReference type="PROSITE" id="PS00584">
    <property type="entry name" value="PFKB_KINASES_2"/>
    <property type="match status" value="1"/>
</dbReference>
<feature type="binding site" evidence="10">
    <location>
        <position position="282"/>
    </location>
    <ligand>
        <name>K(+)</name>
        <dbReference type="ChEBI" id="CHEBI:29103"/>
    </ligand>
</feature>
<dbReference type="EC" id="2.7.1.229" evidence="10"/>
<comment type="caution">
    <text evidence="10">Lacks conserved residue(s) required for the propagation of feature annotation.</text>
</comment>
<name>A0ABT6TAG0_9BACL</name>
<organism evidence="13 14">
    <name type="scientific">Cohnella hashimotonis</name>
    <dbReference type="NCBI Taxonomy" id="2826895"/>
    <lineage>
        <taxon>Bacteria</taxon>
        <taxon>Bacillati</taxon>
        <taxon>Bacillota</taxon>
        <taxon>Bacilli</taxon>
        <taxon>Bacillales</taxon>
        <taxon>Paenibacillaceae</taxon>
        <taxon>Cohnella</taxon>
    </lineage>
</organism>
<comment type="caution">
    <text evidence="13">The sequence shown here is derived from an EMBL/GenBank/DDBJ whole genome shotgun (WGS) entry which is preliminary data.</text>
</comment>
<protein>
    <recommendedName>
        <fullName evidence="10">Deoxyribokinase</fullName>
        <shortName evidence="10">dRK</shortName>
        <ecNumber evidence="10">2.7.1.229</ecNumber>
    </recommendedName>
    <alternativeName>
        <fullName evidence="10">ATP:2-deoxy-D-ribose 5-phosphotransferase</fullName>
    </alternativeName>
</protein>
<dbReference type="PROSITE" id="PS00583">
    <property type="entry name" value="PFKB_KINASES_1"/>
    <property type="match status" value="1"/>
</dbReference>
<evidence type="ECO:0000256" key="2">
    <source>
        <dbReference type="ARBA" id="ARBA00022679"/>
    </source>
</evidence>
<feature type="active site" description="Proton acceptor" evidence="10">
    <location>
        <position position="252"/>
    </location>
</feature>
<feature type="binding site" evidence="10">
    <location>
        <position position="252"/>
    </location>
    <ligand>
        <name>substrate</name>
    </ligand>
</feature>
<dbReference type="GO" id="GO:0004747">
    <property type="term" value="F:ribokinase activity"/>
    <property type="evidence" value="ECO:0007669"/>
    <property type="project" value="UniProtKB-EC"/>
</dbReference>
<feature type="binding site" evidence="10">
    <location>
        <begin position="251"/>
        <end position="252"/>
    </location>
    <ligand>
        <name>ATP</name>
        <dbReference type="ChEBI" id="CHEBI:30616"/>
    </ligand>
</feature>
<dbReference type="SUPFAM" id="SSF53613">
    <property type="entry name" value="Ribokinase-like"/>
    <property type="match status" value="1"/>
</dbReference>
<comment type="catalytic activity">
    <reaction evidence="10">
        <text>2-deoxy-D-ribose + ATP = 2-deoxy-D-ribose 5-phosphate + ADP + H(+)</text>
        <dbReference type="Rhea" id="RHEA:30871"/>
        <dbReference type="ChEBI" id="CHEBI:15378"/>
        <dbReference type="ChEBI" id="CHEBI:30616"/>
        <dbReference type="ChEBI" id="CHEBI:62877"/>
        <dbReference type="ChEBI" id="CHEBI:90761"/>
        <dbReference type="ChEBI" id="CHEBI:456216"/>
        <dbReference type="EC" id="2.7.1.229"/>
    </reaction>
</comment>
<keyword evidence="4 10" id="KW-0547">Nucleotide-binding</keyword>
<keyword evidence="11" id="KW-0423">Lactose metabolism</keyword>
<keyword evidence="6 10" id="KW-0067">ATP-binding</keyword>
<dbReference type="PIRSF" id="PIRSF000535">
    <property type="entry name" value="1PFK/6PFK/LacC"/>
    <property type="match status" value="1"/>
</dbReference>
<feature type="binding site" evidence="10">
    <location>
        <begin position="38"/>
        <end position="42"/>
    </location>
    <ligand>
        <name>substrate</name>
    </ligand>
</feature>
<comment type="cofactor">
    <cofactor evidence="10">
        <name>Mg(2+)</name>
        <dbReference type="ChEBI" id="CHEBI:18420"/>
    </cofactor>
</comment>
<keyword evidence="8 10" id="KW-0630">Potassium</keyword>
<feature type="domain" description="Carbohydrate kinase PfkB" evidence="12">
    <location>
        <begin position="3"/>
        <end position="294"/>
    </location>
</feature>
<evidence type="ECO:0000256" key="1">
    <source>
        <dbReference type="ARBA" id="ARBA00005380"/>
    </source>
</evidence>
<dbReference type="Gene3D" id="3.40.1190.20">
    <property type="match status" value="1"/>
</dbReference>
<dbReference type="NCBIfam" id="TIGR02152">
    <property type="entry name" value="D_ribokin_bact"/>
    <property type="match status" value="1"/>
</dbReference>
<comment type="subunit">
    <text evidence="10">Homodimer.</text>
</comment>
<dbReference type="RefSeq" id="WP_282906863.1">
    <property type="nucleotide sequence ID" value="NZ_JAGRPV010000001.1"/>
</dbReference>
<feature type="binding site" evidence="10">
    <location>
        <begin position="10"/>
        <end position="12"/>
    </location>
    <ligand>
        <name>substrate</name>
    </ligand>
</feature>
<keyword evidence="7 10" id="KW-0460">Magnesium</keyword>
<comment type="similarity">
    <text evidence="10">Belongs to the carbohydrate kinase PfkB family. Deoxyribokinase subfamily.</text>
</comment>
<comment type="similarity">
    <text evidence="1">Belongs to the carbohydrate kinase pfkB family.</text>
</comment>
<comment type="subcellular location">
    <subcellularLocation>
        <location evidence="10">Cytoplasm</location>
    </subcellularLocation>
</comment>
<dbReference type="InterPro" id="IPR002173">
    <property type="entry name" value="Carboh/pur_kinase_PfkB_CS"/>
</dbReference>
<dbReference type="Pfam" id="PF00294">
    <property type="entry name" value="PfkB"/>
    <property type="match status" value="1"/>
</dbReference>
<dbReference type="InterPro" id="IPR011877">
    <property type="entry name" value="Ribokinase"/>
</dbReference>
<dbReference type="CDD" id="cd01174">
    <property type="entry name" value="ribokinase"/>
    <property type="match status" value="1"/>
</dbReference>
<dbReference type="PANTHER" id="PTHR10584">
    <property type="entry name" value="SUGAR KINASE"/>
    <property type="match status" value="1"/>
</dbReference>
<dbReference type="HAMAP" id="MF_01987">
    <property type="entry name" value="Ribokinase"/>
    <property type="match status" value="1"/>
</dbReference>
<keyword evidence="9 10" id="KW-0119">Carbohydrate metabolism</keyword>
<evidence type="ECO:0000256" key="8">
    <source>
        <dbReference type="ARBA" id="ARBA00022958"/>
    </source>
</evidence>
<comment type="catalytic activity">
    <reaction evidence="11">
        <text>D-tagatofuranose 6-phosphate + ATP = D-tagatofuranose 1,6-bisphosphate + ADP + H(+)</text>
        <dbReference type="Rhea" id="RHEA:12420"/>
        <dbReference type="ChEBI" id="CHEBI:15378"/>
        <dbReference type="ChEBI" id="CHEBI:30616"/>
        <dbReference type="ChEBI" id="CHEBI:58694"/>
        <dbReference type="ChEBI" id="CHEBI:58695"/>
        <dbReference type="ChEBI" id="CHEBI:456216"/>
        <dbReference type="EC" id="2.7.1.144"/>
    </reaction>
</comment>
<dbReference type="InterPro" id="IPR017583">
    <property type="entry name" value="Tagatose/fructose_Pkinase"/>
</dbReference>
<accession>A0ABT6TAG0</accession>
<feature type="binding site" evidence="10">
    <location>
        <position position="285"/>
    </location>
    <ligand>
        <name>K(+)</name>
        <dbReference type="ChEBI" id="CHEBI:29103"/>
    </ligand>
</feature>
<dbReference type="InterPro" id="IPR002139">
    <property type="entry name" value="Ribo/fructo_kinase"/>
</dbReference>
<dbReference type="PANTHER" id="PTHR10584:SF166">
    <property type="entry name" value="RIBOKINASE"/>
    <property type="match status" value="1"/>
</dbReference>
<dbReference type="InterPro" id="IPR011611">
    <property type="entry name" value="PfkB_dom"/>
</dbReference>
<feature type="binding site" evidence="10">
    <location>
        <begin position="220"/>
        <end position="225"/>
    </location>
    <ligand>
        <name>ATP</name>
        <dbReference type="ChEBI" id="CHEBI:30616"/>
    </ligand>
</feature>
<keyword evidence="3 10" id="KW-0479">Metal-binding</keyword>
<dbReference type="Proteomes" id="UP001161691">
    <property type="component" value="Unassembled WGS sequence"/>
</dbReference>
<keyword evidence="10" id="KW-0963">Cytoplasm</keyword>
<evidence type="ECO:0000313" key="14">
    <source>
        <dbReference type="Proteomes" id="UP001161691"/>
    </source>
</evidence>
<evidence type="ECO:0000256" key="4">
    <source>
        <dbReference type="ARBA" id="ARBA00022741"/>
    </source>
</evidence>
<keyword evidence="5 10" id="KW-0418">Kinase</keyword>